<feature type="chain" id="PRO_5043999452" evidence="2">
    <location>
        <begin position="29"/>
        <end position="149"/>
    </location>
</feature>
<feature type="region of interest" description="Disordered" evidence="1">
    <location>
        <begin position="31"/>
        <end position="149"/>
    </location>
</feature>
<dbReference type="AlphaFoldDB" id="A0AAV2S8X2"/>
<feature type="signal peptide" evidence="2">
    <location>
        <begin position="1"/>
        <end position="28"/>
    </location>
</feature>
<evidence type="ECO:0000256" key="1">
    <source>
        <dbReference type="SAM" id="MobiDB-lite"/>
    </source>
</evidence>
<organism evidence="3 4">
    <name type="scientific">Meganyctiphanes norvegica</name>
    <name type="common">Northern krill</name>
    <name type="synonym">Thysanopoda norvegica</name>
    <dbReference type="NCBI Taxonomy" id="48144"/>
    <lineage>
        <taxon>Eukaryota</taxon>
        <taxon>Metazoa</taxon>
        <taxon>Ecdysozoa</taxon>
        <taxon>Arthropoda</taxon>
        <taxon>Crustacea</taxon>
        <taxon>Multicrustacea</taxon>
        <taxon>Malacostraca</taxon>
        <taxon>Eumalacostraca</taxon>
        <taxon>Eucarida</taxon>
        <taxon>Euphausiacea</taxon>
        <taxon>Euphausiidae</taxon>
        <taxon>Meganyctiphanes</taxon>
    </lineage>
</organism>
<proteinExistence type="predicted"/>
<comment type="caution">
    <text evidence="3">The sequence shown here is derived from an EMBL/GenBank/DDBJ whole genome shotgun (WGS) entry which is preliminary data.</text>
</comment>
<name>A0AAV2S8X2_MEGNR</name>
<sequence length="149" mass="16382">RPPMKMDQNKILVMVVVVSLYLVSCGESQRRGSFSRRGSYYRSSPRRIGSYSSRRGTSYQGGYSSRGTSYRGGSSSRGTSYRGGSSSRGTSYYRGSSSRGTSIKDRIFPRQMAAARRSDRGSRSFARTGGLGGIYSPDPYAFPSRSPYP</sequence>
<feature type="non-terminal residue" evidence="3">
    <location>
        <position position="149"/>
    </location>
</feature>
<accession>A0AAV2S8X2</accession>
<gene>
    <name evidence="3" type="ORF">MNOR_LOCUS32665</name>
</gene>
<reference evidence="3 4" key="1">
    <citation type="submission" date="2024-05" db="EMBL/GenBank/DDBJ databases">
        <authorList>
            <person name="Wallberg A."/>
        </authorList>
    </citation>
    <scope>NUCLEOTIDE SEQUENCE [LARGE SCALE GENOMIC DNA]</scope>
</reference>
<evidence type="ECO:0000313" key="4">
    <source>
        <dbReference type="Proteomes" id="UP001497623"/>
    </source>
</evidence>
<protein>
    <submittedName>
        <fullName evidence="3">Uncharacterized protein</fullName>
    </submittedName>
</protein>
<feature type="compositionally biased region" description="Low complexity" evidence="1">
    <location>
        <begin position="31"/>
        <end position="101"/>
    </location>
</feature>
<dbReference type="Proteomes" id="UP001497623">
    <property type="component" value="Unassembled WGS sequence"/>
</dbReference>
<dbReference type="EMBL" id="CAXKWB010044931">
    <property type="protein sequence ID" value="CAL4161681.1"/>
    <property type="molecule type" value="Genomic_DNA"/>
</dbReference>
<keyword evidence="4" id="KW-1185">Reference proteome</keyword>
<evidence type="ECO:0000313" key="3">
    <source>
        <dbReference type="EMBL" id="CAL4161681.1"/>
    </source>
</evidence>
<feature type="non-terminal residue" evidence="3">
    <location>
        <position position="1"/>
    </location>
</feature>
<evidence type="ECO:0000256" key="2">
    <source>
        <dbReference type="SAM" id="SignalP"/>
    </source>
</evidence>
<keyword evidence="2" id="KW-0732">Signal</keyword>